<dbReference type="Proteomes" id="UP001309876">
    <property type="component" value="Unassembled WGS sequence"/>
</dbReference>
<dbReference type="Pfam" id="PF24883">
    <property type="entry name" value="NPHP3_N"/>
    <property type="match status" value="1"/>
</dbReference>
<dbReference type="SUPFAM" id="SSF52540">
    <property type="entry name" value="P-loop containing nucleoside triphosphate hydrolases"/>
    <property type="match status" value="1"/>
</dbReference>
<accession>A0AAN7SW15</accession>
<sequence length="546" mass="62118">MGRTDEGLEHEKHVHQNTNSQDHSLNIRSGHEYGNTVVQGNATAHFGDVVEYHYHASREGPPAIEILVRSLSFPRMSARLQNVADASPTTCEWLFRTKQYTDWLDDRRLSVHHGFFWIKGKPGTGKSTIMKKTVDWIEMERADQLRISYFFNARSAHPLEKSTLGLYRSVIHQLLTVYTNLHQPFVSMFQSKIDEDLKVHDAWTGIELQNFLTRNVAALPALMLFIDALDEGNDLEVAAMVTYLEELISRATAANVPLRIRLSSRHYPHIVVRHGLTIVLEAEPGHAQDVQLYIDNILPKVDNQILKDLRTKILDRSQGIFLWVVLVLPMLMHVHRQGKSIKAMHNALDQVPNGINELFASILSRDLEDIDECLVLLRWVLYALGPLHYNALFTALREIHRSPDPDDISNLSLDDVQRYILNCSRGLVEITQEHESKTDDLLDTGRHDYEGSSTTSSFSTAQKRVSAEMLGESARNVQLIHQSLREYLIDTIQYPEQLAHIKEHTSSSPTFEAESCHAEIATHCLSYLMRLSDGVQDAKVDEEDIA</sequence>
<dbReference type="EMBL" id="JAVRRJ010000007">
    <property type="protein sequence ID" value="KAK5083039.1"/>
    <property type="molecule type" value="Genomic_DNA"/>
</dbReference>
<feature type="domain" description="NACHT" evidence="3">
    <location>
        <begin position="114"/>
        <end position="265"/>
    </location>
</feature>
<gene>
    <name evidence="4" type="ORF">LTR05_006921</name>
</gene>
<evidence type="ECO:0000256" key="2">
    <source>
        <dbReference type="SAM" id="MobiDB-lite"/>
    </source>
</evidence>
<dbReference type="InterPro" id="IPR027417">
    <property type="entry name" value="P-loop_NTPase"/>
</dbReference>
<feature type="compositionally biased region" description="Polar residues" evidence="2">
    <location>
        <begin position="16"/>
        <end position="27"/>
    </location>
</feature>
<evidence type="ECO:0000313" key="5">
    <source>
        <dbReference type="Proteomes" id="UP001309876"/>
    </source>
</evidence>
<dbReference type="PANTHER" id="PTHR10039">
    <property type="entry name" value="AMELOGENIN"/>
    <property type="match status" value="1"/>
</dbReference>
<dbReference type="PANTHER" id="PTHR10039:SF5">
    <property type="entry name" value="NACHT DOMAIN-CONTAINING PROTEIN"/>
    <property type="match status" value="1"/>
</dbReference>
<keyword evidence="5" id="KW-1185">Reference proteome</keyword>
<evidence type="ECO:0000313" key="4">
    <source>
        <dbReference type="EMBL" id="KAK5083039.1"/>
    </source>
</evidence>
<protein>
    <recommendedName>
        <fullName evidence="3">NACHT domain-containing protein</fullName>
    </recommendedName>
</protein>
<evidence type="ECO:0000256" key="1">
    <source>
        <dbReference type="ARBA" id="ARBA00022737"/>
    </source>
</evidence>
<comment type="caution">
    <text evidence="4">The sequence shown here is derived from an EMBL/GenBank/DDBJ whole genome shotgun (WGS) entry which is preliminary data.</text>
</comment>
<name>A0AAN7SW15_9EURO</name>
<evidence type="ECO:0000259" key="3">
    <source>
        <dbReference type="PROSITE" id="PS50837"/>
    </source>
</evidence>
<dbReference type="AlphaFoldDB" id="A0AAN7SW15"/>
<dbReference type="Gene3D" id="3.40.50.300">
    <property type="entry name" value="P-loop containing nucleotide triphosphate hydrolases"/>
    <property type="match status" value="1"/>
</dbReference>
<organism evidence="4 5">
    <name type="scientific">Lithohypha guttulata</name>
    <dbReference type="NCBI Taxonomy" id="1690604"/>
    <lineage>
        <taxon>Eukaryota</taxon>
        <taxon>Fungi</taxon>
        <taxon>Dikarya</taxon>
        <taxon>Ascomycota</taxon>
        <taxon>Pezizomycotina</taxon>
        <taxon>Eurotiomycetes</taxon>
        <taxon>Chaetothyriomycetidae</taxon>
        <taxon>Chaetothyriales</taxon>
        <taxon>Trichomeriaceae</taxon>
        <taxon>Lithohypha</taxon>
    </lineage>
</organism>
<proteinExistence type="predicted"/>
<dbReference type="PROSITE" id="PS50837">
    <property type="entry name" value="NACHT"/>
    <property type="match status" value="1"/>
</dbReference>
<dbReference type="InterPro" id="IPR056884">
    <property type="entry name" value="NPHP3-like_N"/>
</dbReference>
<feature type="compositionally biased region" description="Basic and acidic residues" evidence="2">
    <location>
        <begin position="1"/>
        <end position="14"/>
    </location>
</feature>
<keyword evidence="1" id="KW-0677">Repeat</keyword>
<feature type="region of interest" description="Disordered" evidence="2">
    <location>
        <begin position="1"/>
        <end position="28"/>
    </location>
</feature>
<reference evidence="4 5" key="1">
    <citation type="submission" date="2023-08" db="EMBL/GenBank/DDBJ databases">
        <title>Black Yeasts Isolated from many extreme environments.</title>
        <authorList>
            <person name="Coleine C."/>
            <person name="Stajich J.E."/>
            <person name="Selbmann L."/>
        </authorList>
    </citation>
    <scope>NUCLEOTIDE SEQUENCE [LARGE SCALE GENOMIC DNA]</scope>
    <source>
        <strain evidence="4 5">CCFEE 5910</strain>
    </source>
</reference>
<dbReference type="InterPro" id="IPR007111">
    <property type="entry name" value="NACHT_NTPase"/>
</dbReference>